<dbReference type="PANTHER" id="PTHR35114:SF1">
    <property type="entry name" value="CYTOCHROME OXIDASE COMPLEX ASSEMBLY PROTEIN"/>
    <property type="match status" value="1"/>
</dbReference>
<proteinExistence type="predicted"/>
<dbReference type="eggNOG" id="ENOG502R36T">
    <property type="taxonomic scope" value="Eukaryota"/>
</dbReference>
<dbReference type="PANTHER" id="PTHR35114">
    <property type="entry name" value="CYTOCHROME OXIDASE COMPLEX ASSEMBLY PROTEIN"/>
    <property type="match status" value="1"/>
</dbReference>
<gene>
    <name evidence="2" type="ORF">CHLNCDRAFT_142156</name>
</gene>
<keyword evidence="3" id="KW-1185">Reference proteome</keyword>
<sequence>MLMRLGGAALVGALAFTTADAAADSGRPASQGEPGGPPLQAGPWYNSSVALSHDGHITTVTMPVRGNTRSSDVTLQVVRQGGLRCTLLHNLLGSGQWEVLVMNVLIGMGPGGAPVSLSLLQQDPPDMAAGGAAVGGNGSAAAAAEAFSGSVGGSPKGKALLADWASAVQKFWQLVPPSEAISPQANKAADEAAAAGAVGCVAVAATA</sequence>
<keyword evidence="1" id="KW-0732">Signal</keyword>
<dbReference type="InParanoid" id="E1Z7W8"/>
<evidence type="ECO:0000313" key="2">
    <source>
        <dbReference type="EMBL" id="EFN57992.1"/>
    </source>
</evidence>
<organism evidence="3">
    <name type="scientific">Chlorella variabilis</name>
    <name type="common">Green alga</name>
    <dbReference type="NCBI Taxonomy" id="554065"/>
    <lineage>
        <taxon>Eukaryota</taxon>
        <taxon>Viridiplantae</taxon>
        <taxon>Chlorophyta</taxon>
        <taxon>core chlorophytes</taxon>
        <taxon>Trebouxiophyceae</taxon>
        <taxon>Chlorellales</taxon>
        <taxon>Chlorellaceae</taxon>
        <taxon>Chlorella clade</taxon>
        <taxon>Chlorella</taxon>
    </lineage>
</organism>
<dbReference type="KEGG" id="cvr:CHLNCDRAFT_142156"/>
<feature type="chain" id="PRO_5003156051" evidence="1">
    <location>
        <begin position="22"/>
        <end position="207"/>
    </location>
</feature>
<accession>E1Z7W8</accession>
<dbReference type="FunCoup" id="E1Z7W8">
    <property type="interactions" value="137"/>
</dbReference>
<dbReference type="Proteomes" id="UP000008141">
    <property type="component" value="Unassembled WGS sequence"/>
</dbReference>
<dbReference type="EMBL" id="GL433838">
    <property type="protein sequence ID" value="EFN57992.1"/>
    <property type="molecule type" value="Genomic_DNA"/>
</dbReference>
<evidence type="ECO:0000256" key="1">
    <source>
        <dbReference type="SAM" id="SignalP"/>
    </source>
</evidence>
<reference evidence="2 3" key="1">
    <citation type="journal article" date="2010" name="Plant Cell">
        <title>The Chlorella variabilis NC64A genome reveals adaptation to photosymbiosis, coevolution with viruses, and cryptic sex.</title>
        <authorList>
            <person name="Blanc G."/>
            <person name="Duncan G."/>
            <person name="Agarkova I."/>
            <person name="Borodovsky M."/>
            <person name="Gurnon J."/>
            <person name="Kuo A."/>
            <person name="Lindquist E."/>
            <person name="Lucas S."/>
            <person name="Pangilinan J."/>
            <person name="Polle J."/>
            <person name="Salamov A."/>
            <person name="Terry A."/>
            <person name="Yamada T."/>
            <person name="Dunigan D.D."/>
            <person name="Grigoriev I.V."/>
            <person name="Claverie J.M."/>
            <person name="Van Etten J.L."/>
        </authorList>
    </citation>
    <scope>NUCLEOTIDE SEQUENCE [LARGE SCALE GENOMIC DNA]</scope>
    <source>
        <strain evidence="2 3">NC64A</strain>
    </source>
</reference>
<dbReference type="RefSeq" id="XP_005850094.1">
    <property type="nucleotide sequence ID" value="XM_005850032.1"/>
</dbReference>
<dbReference type="GeneID" id="17357673"/>
<evidence type="ECO:0000313" key="3">
    <source>
        <dbReference type="Proteomes" id="UP000008141"/>
    </source>
</evidence>
<dbReference type="AlphaFoldDB" id="E1Z7W8"/>
<protein>
    <submittedName>
        <fullName evidence="2">Uncharacterized protein</fullName>
    </submittedName>
</protein>
<name>E1Z7W8_CHLVA</name>
<feature type="signal peptide" evidence="1">
    <location>
        <begin position="1"/>
        <end position="21"/>
    </location>
</feature>
<dbReference type="OrthoDB" id="535599at2759"/>